<gene>
    <name evidence="3" type="ORF">CSP5_0747</name>
</gene>
<dbReference type="Pfam" id="PF00892">
    <property type="entry name" value="EamA"/>
    <property type="match status" value="2"/>
</dbReference>
<dbReference type="Proteomes" id="UP000195607">
    <property type="component" value="Chromosome I"/>
</dbReference>
<dbReference type="GO" id="GO:0016020">
    <property type="term" value="C:membrane"/>
    <property type="evidence" value="ECO:0007669"/>
    <property type="project" value="InterPro"/>
</dbReference>
<feature type="transmembrane region" description="Helical" evidence="1">
    <location>
        <begin position="95"/>
        <end position="116"/>
    </location>
</feature>
<proteinExistence type="predicted"/>
<keyword evidence="1" id="KW-0812">Transmembrane</keyword>
<evidence type="ECO:0000313" key="3">
    <source>
        <dbReference type="EMBL" id="SIM53748.1"/>
    </source>
</evidence>
<feature type="transmembrane region" description="Helical" evidence="1">
    <location>
        <begin position="205"/>
        <end position="228"/>
    </location>
</feature>
<feature type="transmembrane region" description="Helical" evidence="1">
    <location>
        <begin position="151"/>
        <end position="173"/>
    </location>
</feature>
<name>A0A1N5U0D4_9ARCH</name>
<reference evidence="3 4" key="1">
    <citation type="submission" date="2016-04" db="EMBL/GenBank/DDBJ databases">
        <authorList>
            <person name="Evans L.H."/>
            <person name="Alamgir A."/>
            <person name="Owens N."/>
            <person name="Weber N.D."/>
            <person name="Virtaneva K."/>
            <person name="Barbian K."/>
            <person name="Babar A."/>
            <person name="Rosenke K."/>
        </authorList>
    </citation>
    <scope>NUCLEOTIDE SEQUENCE [LARGE SCALE GENOMIC DNA]</scope>
    <source>
        <strain evidence="4">S5(T) (JCM 30642 \VKM B-2941)</strain>
    </source>
</reference>
<organism evidence="3 4">
    <name type="scientific">Cuniculiplasma divulgatum</name>
    <dbReference type="NCBI Taxonomy" id="1673428"/>
    <lineage>
        <taxon>Archaea</taxon>
        <taxon>Methanobacteriati</taxon>
        <taxon>Thermoplasmatota</taxon>
        <taxon>Thermoplasmata</taxon>
        <taxon>Thermoplasmatales</taxon>
        <taxon>Cuniculiplasmataceae</taxon>
        <taxon>Cuniculiplasma</taxon>
    </lineage>
</organism>
<evidence type="ECO:0000256" key="1">
    <source>
        <dbReference type="SAM" id="Phobius"/>
    </source>
</evidence>
<feature type="transmembrane region" description="Helical" evidence="1">
    <location>
        <begin position="179"/>
        <end position="198"/>
    </location>
</feature>
<feature type="transmembrane region" description="Helical" evidence="1">
    <location>
        <begin position="6"/>
        <end position="28"/>
    </location>
</feature>
<feature type="transmembrane region" description="Helical" evidence="1">
    <location>
        <begin position="122"/>
        <end position="139"/>
    </location>
</feature>
<dbReference type="SUPFAM" id="SSF103481">
    <property type="entry name" value="Multidrug resistance efflux transporter EmrE"/>
    <property type="match status" value="2"/>
</dbReference>
<keyword evidence="1" id="KW-0472">Membrane</keyword>
<evidence type="ECO:0000259" key="2">
    <source>
        <dbReference type="Pfam" id="PF00892"/>
    </source>
</evidence>
<dbReference type="EMBL" id="LT671858">
    <property type="protein sequence ID" value="SIM53748.1"/>
    <property type="molecule type" value="Genomic_DNA"/>
</dbReference>
<dbReference type="PANTHER" id="PTHR22911">
    <property type="entry name" value="ACYL-MALONYL CONDENSING ENZYME-RELATED"/>
    <property type="match status" value="1"/>
</dbReference>
<dbReference type="AlphaFoldDB" id="A0A1N5U0D4"/>
<dbReference type="InterPro" id="IPR037185">
    <property type="entry name" value="EmrE-like"/>
</dbReference>
<dbReference type="InterPro" id="IPR000620">
    <property type="entry name" value="EamA_dom"/>
</dbReference>
<evidence type="ECO:0000313" key="4">
    <source>
        <dbReference type="Proteomes" id="UP000195607"/>
    </source>
</evidence>
<feature type="domain" description="EamA" evidence="2">
    <location>
        <begin position="120"/>
        <end position="250"/>
    </location>
</feature>
<protein>
    <submittedName>
        <fullName evidence="3">DME family DMT superfamily transporter</fullName>
    </submittedName>
</protein>
<accession>A0A1N5U0D4</accession>
<feature type="domain" description="EamA" evidence="2">
    <location>
        <begin position="6"/>
        <end position="111"/>
    </location>
</feature>
<feature type="transmembrane region" description="Helical" evidence="1">
    <location>
        <begin position="234"/>
        <end position="255"/>
    </location>
</feature>
<keyword evidence="1" id="KW-1133">Transmembrane helix</keyword>
<dbReference type="PANTHER" id="PTHR22911:SF102">
    <property type="entry name" value="MEMBRANE PROTEIN"/>
    <property type="match status" value="1"/>
</dbReference>
<feature type="transmembrane region" description="Helical" evidence="1">
    <location>
        <begin position="71"/>
        <end position="88"/>
    </location>
</feature>
<feature type="transmembrane region" description="Helical" evidence="1">
    <location>
        <begin position="40"/>
        <end position="65"/>
    </location>
</feature>
<sequence length="267" mass="29844">MAVWSYLPSPIFVFFRVIISTAVLYTILRKKLSLSYRYFSNPFVIISGLLLAANWVFLFYAVSLIPISEAIIFYYFGPVIAILLSPLVKERINSFNLINVILSFAGILIMSAGTIYLNPLGLISAILSGITYGLLSITSKHSSKYLSPINLVFFQVLISSIVLFPFVLFIKYSFSVNDVFIAIFSSVVQTVLALFLWYDSMKNLNVQIVSIISYLDPVFAIIFALAFLRQIPTIYTLIGGTLLIGSGLLTTIIALKDKDREPDINIE</sequence>